<dbReference type="Gramene" id="mRNA:HanXRQr2_Chr06g0254261">
    <property type="protein sequence ID" value="CDS:HanXRQr2_Chr06g0254261.1"/>
    <property type="gene ID" value="HanXRQr2_Chr06g0254261"/>
</dbReference>
<dbReference type="Proteomes" id="UP000215914">
    <property type="component" value="Chromosome 6"/>
</dbReference>
<reference evidence="2" key="3">
    <citation type="submission" date="2020-06" db="EMBL/GenBank/DDBJ databases">
        <title>Helianthus annuus Genome sequencing and assembly Release 2.</title>
        <authorList>
            <person name="Gouzy J."/>
            <person name="Langlade N."/>
            <person name="Munos S."/>
        </authorList>
    </citation>
    <scope>NUCLEOTIDE SEQUENCE</scope>
    <source>
        <tissue evidence="2">Leaves</tissue>
    </source>
</reference>
<keyword evidence="1" id="KW-0812">Transmembrane</keyword>
<keyword evidence="1" id="KW-1133">Transmembrane helix</keyword>
<keyword evidence="1" id="KW-0472">Membrane</keyword>
<dbReference type="EMBL" id="MNCJ02000321">
    <property type="protein sequence ID" value="KAF5801969.1"/>
    <property type="molecule type" value="Genomic_DNA"/>
</dbReference>
<accession>A0A251UI59</accession>
<dbReference type="EMBL" id="CM007895">
    <property type="protein sequence ID" value="OTG22759.1"/>
    <property type="molecule type" value="Genomic_DNA"/>
</dbReference>
<reference evidence="2 4" key="1">
    <citation type="journal article" date="2017" name="Nature">
        <title>The sunflower genome provides insights into oil metabolism, flowering and Asterid evolution.</title>
        <authorList>
            <person name="Badouin H."/>
            <person name="Gouzy J."/>
            <person name="Grassa C.J."/>
            <person name="Murat F."/>
            <person name="Staton S.E."/>
            <person name="Cottret L."/>
            <person name="Lelandais-Briere C."/>
            <person name="Owens G.L."/>
            <person name="Carrere S."/>
            <person name="Mayjonade B."/>
            <person name="Legrand L."/>
            <person name="Gill N."/>
            <person name="Kane N.C."/>
            <person name="Bowers J.E."/>
            <person name="Hubner S."/>
            <person name="Bellec A."/>
            <person name="Berard A."/>
            <person name="Berges H."/>
            <person name="Blanchet N."/>
            <person name="Boniface M.C."/>
            <person name="Brunel D."/>
            <person name="Catrice O."/>
            <person name="Chaidir N."/>
            <person name="Claudel C."/>
            <person name="Donnadieu C."/>
            <person name="Faraut T."/>
            <person name="Fievet G."/>
            <person name="Helmstetter N."/>
            <person name="King M."/>
            <person name="Knapp S.J."/>
            <person name="Lai Z."/>
            <person name="Le Paslier M.C."/>
            <person name="Lippi Y."/>
            <person name="Lorenzon L."/>
            <person name="Mandel J.R."/>
            <person name="Marage G."/>
            <person name="Marchand G."/>
            <person name="Marquand E."/>
            <person name="Bret-Mestries E."/>
            <person name="Morien E."/>
            <person name="Nambeesan S."/>
            <person name="Nguyen T."/>
            <person name="Pegot-Espagnet P."/>
            <person name="Pouilly N."/>
            <person name="Raftis F."/>
            <person name="Sallet E."/>
            <person name="Schiex T."/>
            <person name="Thomas J."/>
            <person name="Vandecasteele C."/>
            <person name="Vares D."/>
            <person name="Vear F."/>
            <person name="Vautrin S."/>
            <person name="Crespi M."/>
            <person name="Mangin B."/>
            <person name="Burke J.M."/>
            <person name="Salse J."/>
            <person name="Munos S."/>
            <person name="Vincourt P."/>
            <person name="Rieseberg L.H."/>
            <person name="Langlade N.B."/>
        </authorList>
    </citation>
    <scope>NUCLEOTIDE SEQUENCE [LARGE SCALE GENOMIC DNA]</scope>
    <source>
        <strain evidence="4">cv. SF193</strain>
        <tissue evidence="2">Leaves</tissue>
    </source>
</reference>
<gene>
    <name evidence="3" type="ORF">HannXRQ_Chr06g0175021</name>
    <name evidence="2" type="ORF">HanXRQr2_Chr06g0254261</name>
</gene>
<sequence length="108" mass="12757">MFPRMVPRVVGSLFLSVHPTILFLLLNHCYYNRTSCRLFIDRPQTFHSHSQIYILQLFPAIQNTSNFTSQWSSSISSTIHWRSRTNNRLVNPYLFSHLLRSISGWFPL</sequence>
<proteinExistence type="predicted"/>
<evidence type="ECO:0000313" key="2">
    <source>
        <dbReference type="EMBL" id="KAF5801969.1"/>
    </source>
</evidence>
<dbReference type="InParanoid" id="A0A251UI59"/>
<evidence type="ECO:0000313" key="4">
    <source>
        <dbReference type="Proteomes" id="UP000215914"/>
    </source>
</evidence>
<evidence type="ECO:0000313" key="3">
    <source>
        <dbReference type="EMBL" id="OTG22759.1"/>
    </source>
</evidence>
<evidence type="ECO:0000256" key="1">
    <source>
        <dbReference type="SAM" id="Phobius"/>
    </source>
</evidence>
<protein>
    <submittedName>
        <fullName evidence="3">Uncharacterized protein</fullName>
    </submittedName>
</protein>
<name>A0A251UI59_HELAN</name>
<organism evidence="3 4">
    <name type="scientific">Helianthus annuus</name>
    <name type="common">Common sunflower</name>
    <dbReference type="NCBI Taxonomy" id="4232"/>
    <lineage>
        <taxon>Eukaryota</taxon>
        <taxon>Viridiplantae</taxon>
        <taxon>Streptophyta</taxon>
        <taxon>Embryophyta</taxon>
        <taxon>Tracheophyta</taxon>
        <taxon>Spermatophyta</taxon>
        <taxon>Magnoliopsida</taxon>
        <taxon>eudicotyledons</taxon>
        <taxon>Gunneridae</taxon>
        <taxon>Pentapetalae</taxon>
        <taxon>asterids</taxon>
        <taxon>campanulids</taxon>
        <taxon>Asterales</taxon>
        <taxon>Asteraceae</taxon>
        <taxon>Asteroideae</taxon>
        <taxon>Heliantheae alliance</taxon>
        <taxon>Heliantheae</taxon>
        <taxon>Helianthus</taxon>
    </lineage>
</organism>
<reference evidence="3" key="2">
    <citation type="submission" date="2017-02" db="EMBL/GenBank/DDBJ databases">
        <title>Sunflower complete genome.</title>
        <authorList>
            <person name="Langlade N."/>
            <person name="Munos S."/>
        </authorList>
    </citation>
    <scope>NUCLEOTIDE SEQUENCE [LARGE SCALE GENOMIC DNA]</scope>
    <source>
        <tissue evidence="3">Leaves</tissue>
    </source>
</reference>
<dbReference type="AlphaFoldDB" id="A0A251UI59"/>
<feature type="transmembrane region" description="Helical" evidence="1">
    <location>
        <begin position="6"/>
        <end position="26"/>
    </location>
</feature>
<keyword evidence="4" id="KW-1185">Reference proteome</keyword>